<dbReference type="RefSeq" id="WP_007207865.1">
    <property type="nucleotide sequence ID" value="NZ_GL622241.1"/>
</dbReference>
<name>E6LEQ4_ENTI1</name>
<evidence type="ECO:0000256" key="4">
    <source>
        <dbReference type="ARBA" id="ARBA00022840"/>
    </source>
</evidence>
<keyword evidence="8" id="KW-1185">Reference proteome</keyword>
<keyword evidence="1 7" id="KW-0808">Transferase</keyword>
<gene>
    <name evidence="7" type="ORF">HMPREF9088_0844</name>
</gene>
<dbReference type="CDD" id="cd07995">
    <property type="entry name" value="TPK"/>
    <property type="match status" value="1"/>
</dbReference>
<evidence type="ECO:0000313" key="8">
    <source>
        <dbReference type="Proteomes" id="UP000010296"/>
    </source>
</evidence>
<dbReference type="eggNOG" id="COG1564">
    <property type="taxonomic scope" value="Bacteria"/>
</dbReference>
<keyword evidence="3 7" id="KW-0418">Kinase</keyword>
<dbReference type="SUPFAM" id="SSF63999">
    <property type="entry name" value="Thiamin pyrophosphokinase, catalytic domain"/>
    <property type="match status" value="1"/>
</dbReference>
<dbReference type="AlphaFoldDB" id="E6LEQ4"/>
<accession>E6LEQ4</accession>
<reference evidence="7 8" key="1">
    <citation type="submission" date="2010-12" db="EMBL/GenBank/DDBJ databases">
        <authorList>
            <person name="Muzny D."/>
            <person name="Qin X."/>
            <person name="Deng J."/>
            <person name="Jiang H."/>
            <person name="Liu Y."/>
            <person name="Qu J."/>
            <person name="Song X.-Z."/>
            <person name="Zhang L."/>
            <person name="Thornton R."/>
            <person name="Coyle M."/>
            <person name="Francisco L."/>
            <person name="Jackson L."/>
            <person name="Javaid M."/>
            <person name="Korchina V."/>
            <person name="Kovar C."/>
            <person name="Mata R."/>
            <person name="Mathew T."/>
            <person name="Ngo R."/>
            <person name="Nguyen L."/>
            <person name="Nguyen N."/>
            <person name="Okwuonu G."/>
            <person name="Ongeri F."/>
            <person name="Pham C."/>
            <person name="Simmons D."/>
            <person name="Wilczek-Boney K."/>
            <person name="Hale W."/>
            <person name="Jakkamsetti A."/>
            <person name="Pham P."/>
            <person name="Ruth R."/>
            <person name="San Lucas F."/>
            <person name="Warren J."/>
            <person name="Zhang J."/>
            <person name="Zhao Z."/>
            <person name="Zhou C."/>
            <person name="Zhu D."/>
            <person name="Lee S."/>
            <person name="Bess C."/>
            <person name="Blankenburg K."/>
            <person name="Forbes L."/>
            <person name="Fu Q."/>
            <person name="Gubbala S."/>
            <person name="Hirani K."/>
            <person name="Jayaseelan J.C."/>
            <person name="Lara F."/>
            <person name="Munidasa M."/>
            <person name="Palculict T."/>
            <person name="Patil S."/>
            <person name="Pu L.-L."/>
            <person name="Saada N."/>
            <person name="Tang L."/>
            <person name="Weissenberger G."/>
            <person name="Zhu Y."/>
            <person name="Hemphill L."/>
            <person name="Shang Y."/>
            <person name="Youmans B."/>
            <person name="Ayvaz T."/>
            <person name="Ross M."/>
            <person name="Santibanez J."/>
            <person name="Aqrawi P."/>
            <person name="Gross S."/>
            <person name="Joshi V."/>
            <person name="Fowler G."/>
            <person name="Nazareth L."/>
            <person name="Reid J."/>
            <person name="Worley K."/>
            <person name="Petrosino J."/>
            <person name="Highlander S."/>
            <person name="Gibbs R."/>
        </authorList>
    </citation>
    <scope>NUCLEOTIDE SEQUENCE [LARGE SCALE GENOMIC DNA]</scope>
    <source>
        <strain evidence="8">DSM 15952 / CCUG 50447 / LMG 22039 / TP 1.5</strain>
    </source>
</reference>
<dbReference type="InterPro" id="IPR053149">
    <property type="entry name" value="TPK"/>
</dbReference>
<dbReference type="Pfam" id="PF04265">
    <property type="entry name" value="TPK_B1_binding"/>
    <property type="match status" value="1"/>
</dbReference>
<dbReference type="InterPro" id="IPR007371">
    <property type="entry name" value="TPK_catalytic"/>
</dbReference>
<dbReference type="InterPro" id="IPR006282">
    <property type="entry name" value="Thi_PPkinase"/>
</dbReference>
<dbReference type="Gene3D" id="3.40.50.10240">
    <property type="entry name" value="Thiamin pyrophosphokinase, catalytic domain"/>
    <property type="match status" value="1"/>
</dbReference>
<dbReference type="GO" id="GO:0009229">
    <property type="term" value="P:thiamine diphosphate biosynthetic process"/>
    <property type="evidence" value="ECO:0007669"/>
    <property type="project" value="InterPro"/>
</dbReference>
<dbReference type="NCBIfam" id="TIGR01378">
    <property type="entry name" value="thi_PPkinase"/>
    <property type="match status" value="1"/>
</dbReference>
<evidence type="ECO:0000259" key="6">
    <source>
        <dbReference type="SMART" id="SM00983"/>
    </source>
</evidence>
<protein>
    <recommendedName>
        <fullName evidence="5">Thiamine diphosphokinase</fullName>
        <ecNumber evidence="5">2.7.6.2</ecNumber>
    </recommendedName>
</protein>
<evidence type="ECO:0000256" key="3">
    <source>
        <dbReference type="ARBA" id="ARBA00022777"/>
    </source>
</evidence>
<dbReference type="PANTHER" id="PTHR41299:SF1">
    <property type="entry name" value="THIAMINE PYROPHOSPHOKINASE"/>
    <property type="match status" value="1"/>
</dbReference>
<dbReference type="InterPro" id="IPR036759">
    <property type="entry name" value="TPK_catalytic_sf"/>
</dbReference>
<dbReference type="PATRIC" id="fig|888064.11.peg.2059"/>
<proteinExistence type="predicted"/>
<dbReference type="GO" id="GO:0004788">
    <property type="term" value="F:thiamine diphosphokinase activity"/>
    <property type="evidence" value="ECO:0007669"/>
    <property type="project" value="UniProtKB-UniRule"/>
</dbReference>
<dbReference type="OrthoDB" id="9804377at2"/>
<dbReference type="EC" id="2.7.6.2" evidence="5"/>
<evidence type="ECO:0000256" key="2">
    <source>
        <dbReference type="ARBA" id="ARBA00022741"/>
    </source>
</evidence>
<dbReference type="PANTHER" id="PTHR41299">
    <property type="entry name" value="THIAMINE PYROPHOSPHOKINASE"/>
    <property type="match status" value="1"/>
</dbReference>
<evidence type="ECO:0000256" key="1">
    <source>
        <dbReference type="ARBA" id="ARBA00022679"/>
    </source>
</evidence>
<comment type="caution">
    <text evidence="7">The sequence shown here is derived from an EMBL/GenBank/DDBJ whole genome shotgun (WGS) entry which is preliminary data.</text>
</comment>
<dbReference type="GO" id="GO:0005524">
    <property type="term" value="F:ATP binding"/>
    <property type="evidence" value="ECO:0007669"/>
    <property type="project" value="UniProtKB-KW"/>
</dbReference>
<dbReference type="GO" id="GO:0006772">
    <property type="term" value="P:thiamine metabolic process"/>
    <property type="evidence" value="ECO:0007669"/>
    <property type="project" value="UniProtKB-UniRule"/>
</dbReference>
<dbReference type="EMBL" id="AEPV01000032">
    <property type="protein sequence ID" value="EFU74318.1"/>
    <property type="molecule type" value="Genomic_DNA"/>
</dbReference>
<dbReference type="SMART" id="SM00983">
    <property type="entry name" value="TPK_B1_binding"/>
    <property type="match status" value="1"/>
</dbReference>
<dbReference type="HOGENOM" id="CLU_044237_1_0_9"/>
<organism evidence="7 8">
    <name type="scientific">Enterococcus italicus (strain DSM 15952 / CCUG 50447 / LMG 22039 / TP 1.5)</name>
    <dbReference type="NCBI Taxonomy" id="888064"/>
    <lineage>
        <taxon>Bacteria</taxon>
        <taxon>Bacillati</taxon>
        <taxon>Bacillota</taxon>
        <taxon>Bacilli</taxon>
        <taxon>Lactobacillales</taxon>
        <taxon>Enterococcaceae</taxon>
        <taxon>Enterococcus</taxon>
    </lineage>
</organism>
<dbReference type="GO" id="GO:0030975">
    <property type="term" value="F:thiamine binding"/>
    <property type="evidence" value="ECO:0007669"/>
    <property type="project" value="InterPro"/>
</dbReference>
<dbReference type="STRING" id="888064.HMPREF9088_0844"/>
<feature type="domain" description="Thiamin pyrophosphokinase thiamin-binding" evidence="6">
    <location>
        <begin position="141"/>
        <end position="205"/>
    </location>
</feature>
<dbReference type="GO" id="GO:0016301">
    <property type="term" value="F:kinase activity"/>
    <property type="evidence" value="ECO:0007669"/>
    <property type="project" value="UniProtKB-KW"/>
</dbReference>
<keyword evidence="2" id="KW-0547">Nucleotide-binding</keyword>
<dbReference type="Proteomes" id="UP000010296">
    <property type="component" value="Unassembled WGS sequence"/>
</dbReference>
<sequence>MNILLVGGAPKETWPPLERAYDYTIGVDRGALFLLEEQSQLNAAIGDFDSLSLVELKRVKEKADSIEQSKPEKDDTDTQLGLLHAIQRFPEATIDMIGLTGGRIDHFLANLWLVLEPRFQPYAMNISLRDRMNTIRFYLPGTYTIEKETGMKYLAYCCLTPMEQLTLTESKYTLDKQKIDYPISYASNEFLTNQASFSFSDGVMAVIQSKD</sequence>
<dbReference type="InterPro" id="IPR007373">
    <property type="entry name" value="Thiamin_PyroPKinase_B1-bd"/>
</dbReference>
<evidence type="ECO:0000256" key="5">
    <source>
        <dbReference type="NCBIfam" id="TIGR01378"/>
    </source>
</evidence>
<dbReference type="Pfam" id="PF04263">
    <property type="entry name" value="TPK_catalytic"/>
    <property type="match status" value="1"/>
</dbReference>
<evidence type="ECO:0000313" key="7">
    <source>
        <dbReference type="EMBL" id="EFU74318.1"/>
    </source>
</evidence>
<keyword evidence="4" id="KW-0067">ATP-binding</keyword>